<evidence type="ECO:0000313" key="5">
    <source>
        <dbReference type="Proteomes" id="UP000029121"/>
    </source>
</evidence>
<dbReference type="EMBL" id="KB870805">
    <property type="protein sequence ID" value="EOA38586.1"/>
    <property type="molecule type" value="Genomic_DNA"/>
</dbReference>
<dbReference type="Gene3D" id="3.30.160.20">
    <property type="match status" value="1"/>
</dbReference>
<proteinExistence type="predicted"/>
<gene>
    <name evidence="4" type="ORF">CARUB_v10010411mg</name>
</gene>
<accession>R0GS34</accession>
<protein>
    <recommendedName>
        <fullName evidence="3">DRBM domain-containing protein</fullName>
    </recommendedName>
</protein>
<keyword evidence="1" id="KW-0694">RNA-binding</keyword>
<dbReference type="AlphaFoldDB" id="R0GS34"/>
<dbReference type="Proteomes" id="UP000029121">
    <property type="component" value="Unassembled WGS sequence"/>
</dbReference>
<dbReference type="KEGG" id="crb:17899599"/>
<dbReference type="STRING" id="81985.R0GS34"/>
<evidence type="ECO:0000256" key="2">
    <source>
        <dbReference type="SAM" id="MobiDB-lite"/>
    </source>
</evidence>
<evidence type="ECO:0000313" key="4">
    <source>
        <dbReference type="EMBL" id="EOA38586.1"/>
    </source>
</evidence>
<sequence>MYLPTSSNPISSSSLTPKRMMLQRCDCGFKLRRLNDTVEEGNAMEIQSNTTRHEENNLVSGPEADLGTHTAEPTATEEETQRLSAKSQLYQLCSARHWKTPIYESFAEGPCHRISFTVKATIEVKEKDSRITVLECFGDPHHKKKLAAEQAAEAALWYLKNMGHTLQTEKASRRQGRTKPI</sequence>
<organism evidence="4 5">
    <name type="scientific">Capsella rubella</name>
    <dbReference type="NCBI Taxonomy" id="81985"/>
    <lineage>
        <taxon>Eukaryota</taxon>
        <taxon>Viridiplantae</taxon>
        <taxon>Streptophyta</taxon>
        <taxon>Embryophyta</taxon>
        <taxon>Tracheophyta</taxon>
        <taxon>Spermatophyta</taxon>
        <taxon>Magnoliopsida</taxon>
        <taxon>eudicotyledons</taxon>
        <taxon>Gunneridae</taxon>
        <taxon>Pentapetalae</taxon>
        <taxon>rosids</taxon>
        <taxon>malvids</taxon>
        <taxon>Brassicales</taxon>
        <taxon>Brassicaceae</taxon>
        <taxon>Camelineae</taxon>
        <taxon>Capsella</taxon>
    </lineage>
</organism>
<feature type="region of interest" description="Disordered" evidence="2">
    <location>
        <begin position="41"/>
        <end position="75"/>
    </location>
</feature>
<dbReference type="Pfam" id="PF14709">
    <property type="entry name" value="DND1_DSRM"/>
    <property type="match status" value="1"/>
</dbReference>
<dbReference type="SMART" id="SM00358">
    <property type="entry name" value="DSRM"/>
    <property type="match status" value="1"/>
</dbReference>
<name>R0GS34_9BRAS</name>
<dbReference type="OrthoDB" id="786951at2759"/>
<feature type="domain" description="DRBM" evidence="3">
    <location>
        <begin position="84"/>
        <end position="161"/>
    </location>
</feature>
<dbReference type="InterPro" id="IPR014720">
    <property type="entry name" value="dsRBD_dom"/>
</dbReference>
<reference evidence="5" key="1">
    <citation type="journal article" date="2013" name="Nat. Genet.">
        <title>The Capsella rubella genome and the genomic consequences of rapid mating system evolution.</title>
        <authorList>
            <person name="Slotte T."/>
            <person name="Hazzouri K.M."/>
            <person name="Agren J.A."/>
            <person name="Koenig D."/>
            <person name="Maumus F."/>
            <person name="Guo Y.L."/>
            <person name="Steige K."/>
            <person name="Platts A.E."/>
            <person name="Escobar J.S."/>
            <person name="Newman L.K."/>
            <person name="Wang W."/>
            <person name="Mandakova T."/>
            <person name="Vello E."/>
            <person name="Smith L.M."/>
            <person name="Henz S.R."/>
            <person name="Steffen J."/>
            <person name="Takuno S."/>
            <person name="Brandvain Y."/>
            <person name="Coop G."/>
            <person name="Andolfatto P."/>
            <person name="Hu T.T."/>
            <person name="Blanchette M."/>
            <person name="Clark R.M."/>
            <person name="Quesneville H."/>
            <person name="Nordborg M."/>
            <person name="Gaut B.S."/>
            <person name="Lysak M.A."/>
            <person name="Jenkins J."/>
            <person name="Grimwood J."/>
            <person name="Chapman J."/>
            <person name="Prochnik S."/>
            <person name="Shu S."/>
            <person name="Rokhsar D."/>
            <person name="Schmutz J."/>
            <person name="Weigel D."/>
            <person name="Wright S.I."/>
        </authorList>
    </citation>
    <scope>NUCLEOTIDE SEQUENCE [LARGE SCALE GENOMIC DNA]</scope>
    <source>
        <strain evidence="5">cv. Monte Gargano</strain>
    </source>
</reference>
<dbReference type="GO" id="GO:0003723">
    <property type="term" value="F:RNA binding"/>
    <property type="evidence" value="ECO:0007669"/>
    <property type="project" value="UniProtKB-UniRule"/>
</dbReference>
<evidence type="ECO:0000259" key="3">
    <source>
        <dbReference type="PROSITE" id="PS50137"/>
    </source>
</evidence>
<evidence type="ECO:0000256" key="1">
    <source>
        <dbReference type="PROSITE-ProRule" id="PRU00266"/>
    </source>
</evidence>
<dbReference type="SUPFAM" id="SSF54768">
    <property type="entry name" value="dsRNA-binding domain-like"/>
    <property type="match status" value="1"/>
</dbReference>
<keyword evidence="5" id="KW-1185">Reference proteome</keyword>
<dbReference type="PROSITE" id="PS50137">
    <property type="entry name" value="DS_RBD"/>
    <property type="match status" value="1"/>
</dbReference>